<protein>
    <submittedName>
        <fullName evidence="1">Uncharacterized protein</fullName>
    </submittedName>
</protein>
<proteinExistence type="predicted"/>
<accession>A0A1H5RLU0</accession>
<evidence type="ECO:0000313" key="1">
    <source>
        <dbReference type="EMBL" id="SEF39343.1"/>
    </source>
</evidence>
<evidence type="ECO:0000313" key="2">
    <source>
        <dbReference type="Proteomes" id="UP000236735"/>
    </source>
</evidence>
<name>A0A1H5RLU0_XYLRU</name>
<organism evidence="1 2">
    <name type="scientific">Xylanibacter ruminicola</name>
    <name type="common">Prevotella ruminicola</name>
    <dbReference type="NCBI Taxonomy" id="839"/>
    <lineage>
        <taxon>Bacteria</taxon>
        <taxon>Pseudomonadati</taxon>
        <taxon>Bacteroidota</taxon>
        <taxon>Bacteroidia</taxon>
        <taxon>Bacteroidales</taxon>
        <taxon>Prevotellaceae</taxon>
        <taxon>Xylanibacter</taxon>
    </lineage>
</organism>
<dbReference type="Proteomes" id="UP000236735">
    <property type="component" value="Unassembled WGS sequence"/>
</dbReference>
<gene>
    <name evidence="1" type="ORF">SAMN05216354_0195</name>
</gene>
<reference evidence="1 2" key="1">
    <citation type="submission" date="2016-10" db="EMBL/GenBank/DDBJ databases">
        <authorList>
            <person name="de Groot N.N."/>
        </authorList>
    </citation>
    <scope>NUCLEOTIDE SEQUENCE [LARGE SCALE GENOMIC DNA]</scope>
    <source>
        <strain evidence="1 2">AR32</strain>
    </source>
</reference>
<dbReference type="EMBL" id="FNUV01000001">
    <property type="protein sequence ID" value="SEF39343.1"/>
    <property type="molecule type" value="Genomic_DNA"/>
</dbReference>
<sequence length="30" mass="3262">MVVLFMITFIVAVCAAEAMKADNGMDLKTK</sequence>
<dbReference type="AlphaFoldDB" id="A0A1H5RLU0"/>